<evidence type="ECO:0000256" key="11">
    <source>
        <dbReference type="RuleBase" id="RU003903"/>
    </source>
</evidence>
<dbReference type="HAMAP" id="MF_01925">
    <property type="entry name" value="P5C_reductase"/>
    <property type="match status" value="1"/>
</dbReference>
<dbReference type="PIRSF" id="PIRSF000193">
    <property type="entry name" value="Pyrrol-5-carb_rd"/>
    <property type="match status" value="1"/>
</dbReference>
<dbReference type="Pfam" id="PF14748">
    <property type="entry name" value="P5CR_dimer"/>
    <property type="match status" value="1"/>
</dbReference>
<dbReference type="AlphaFoldDB" id="B9M651"/>
<protein>
    <recommendedName>
        <fullName evidence="8 9">Pyrroline-5-carboxylate reductase</fullName>
        <shortName evidence="8">P5C reductase</shortName>
        <shortName evidence="8">P5CR</shortName>
        <ecNumber evidence="8 9">1.5.1.2</ecNumber>
    </recommendedName>
    <alternativeName>
        <fullName evidence="8">PCA reductase</fullName>
    </alternativeName>
</protein>
<evidence type="ECO:0000256" key="2">
    <source>
        <dbReference type="ARBA" id="ARBA00005525"/>
    </source>
</evidence>
<dbReference type="PANTHER" id="PTHR11645:SF0">
    <property type="entry name" value="PYRROLINE-5-CARBOXYLATE REDUCTASE 3"/>
    <property type="match status" value="1"/>
</dbReference>
<dbReference type="PROSITE" id="PS00521">
    <property type="entry name" value="P5CR"/>
    <property type="match status" value="1"/>
</dbReference>
<dbReference type="HOGENOM" id="CLU_042344_3_1_7"/>
<evidence type="ECO:0000313" key="15">
    <source>
        <dbReference type="Proteomes" id="UP000007721"/>
    </source>
</evidence>
<dbReference type="InterPro" id="IPR029036">
    <property type="entry name" value="P5CR_dimer"/>
</dbReference>
<dbReference type="EMBL" id="CP001390">
    <property type="protein sequence ID" value="ACM20032.1"/>
    <property type="molecule type" value="Genomic_DNA"/>
</dbReference>
<keyword evidence="7 8" id="KW-0560">Oxidoreductase</keyword>
<dbReference type="RefSeq" id="WP_012646761.1">
    <property type="nucleotide sequence ID" value="NC_011979.1"/>
</dbReference>
<evidence type="ECO:0000256" key="4">
    <source>
        <dbReference type="ARBA" id="ARBA00022605"/>
    </source>
</evidence>
<dbReference type="UniPathway" id="UPA00098">
    <property type="reaction ID" value="UER00361"/>
</dbReference>
<comment type="similarity">
    <text evidence="2 8 11">Belongs to the pyrroline-5-carboxylate reductase family.</text>
</comment>
<dbReference type="Pfam" id="PF03807">
    <property type="entry name" value="F420_oxidored"/>
    <property type="match status" value="1"/>
</dbReference>
<comment type="function">
    <text evidence="8">Catalyzes the reduction of 1-pyrroline-5-carboxylate (PCA) to L-proline.</text>
</comment>
<accession>B9M651</accession>
<dbReference type="FunFam" id="3.40.50.720:FF:000190">
    <property type="entry name" value="Pyrroline-5-carboxylate reductase"/>
    <property type="match status" value="1"/>
</dbReference>
<dbReference type="InterPro" id="IPR008927">
    <property type="entry name" value="6-PGluconate_DH-like_C_sf"/>
</dbReference>
<evidence type="ECO:0000256" key="8">
    <source>
        <dbReference type="HAMAP-Rule" id="MF_01925"/>
    </source>
</evidence>
<reference evidence="14 15" key="1">
    <citation type="submission" date="2009-01" db="EMBL/GenBank/DDBJ databases">
        <title>Complete sequence of Geobacter sp. FRC-32.</title>
        <authorList>
            <consortium name="US DOE Joint Genome Institute"/>
            <person name="Lucas S."/>
            <person name="Copeland A."/>
            <person name="Lapidus A."/>
            <person name="Glavina del Rio T."/>
            <person name="Dalin E."/>
            <person name="Tice H."/>
            <person name="Bruce D."/>
            <person name="Goodwin L."/>
            <person name="Pitluck S."/>
            <person name="Saunders E."/>
            <person name="Brettin T."/>
            <person name="Detter J.C."/>
            <person name="Han C."/>
            <person name="Larimer F."/>
            <person name="Land M."/>
            <person name="Hauser L."/>
            <person name="Kyrpides N."/>
            <person name="Ovchinnikova G."/>
            <person name="Kostka J."/>
            <person name="Richardson P."/>
        </authorList>
    </citation>
    <scope>NUCLEOTIDE SEQUENCE [LARGE SCALE GENOMIC DNA]</scope>
    <source>
        <strain evidence="15">DSM 22248 / JCM 15807 / FRC-32</strain>
    </source>
</reference>
<keyword evidence="4 8" id="KW-0028">Amino-acid biosynthesis</keyword>
<dbReference type="InterPro" id="IPR053790">
    <property type="entry name" value="P5CR-like_CS"/>
</dbReference>
<comment type="catalytic activity">
    <reaction evidence="8 11">
        <text>L-proline + NADP(+) = (S)-1-pyrroline-5-carboxylate + NADPH + 2 H(+)</text>
        <dbReference type="Rhea" id="RHEA:14109"/>
        <dbReference type="ChEBI" id="CHEBI:15378"/>
        <dbReference type="ChEBI" id="CHEBI:17388"/>
        <dbReference type="ChEBI" id="CHEBI:57783"/>
        <dbReference type="ChEBI" id="CHEBI:58349"/>
        <dbReference type="ChEBI" id="CHEBI:60039"/>
        <dbReference type="EC" id="1.5.1.2"/>
    </reaction>
</comment>
<dbReference type="STRING" id="316067.Geob_1674"/>
<dbReference type="Gene3D" id="3.40.50.720">
    <property type="entry name" value="NAD(P)-binding Rossmann-like Domain"/>
    <property type="match status" value="1"/>
</dbReference>
<dbReference type="EC" id="1.5.1.2" evidence="8 9"/>
<comment type="subcellular location">
    <subcellularLocation>
        <location evidence="1 8">Cytoplasm</location>
    </subcellularLocation>
</comment>
<dbReference type="InterPro" id="IPR036291">
    <property type="entry name" value="NAD(P)-bd_dom_sf"/>
</dbReference>
<comment type="catalytic activity">
    <reaction evidence="8">
        <text>L-proline + NAD(+) = (S)-1-pyrroline-5-carboxylate + NADH + 2 H(+)</text>
        <dbReference type="Rhea" id="RHEA:14105"/>
        <dbReference type="ChEBI" id="CHEBI:15378"/>
        <dbReference type="ChEBI" id="CHEBI:17388"/>
        <dbReference type="ChEBI" id="CHEBI:57540"/>
        <dbReference type="ChEBI" id="CHEBI:57945"/>
        <dbReference type="ChEBI" id="CHEBI:60039"/>
        <dbReference type="EC" id="1.5.1.2"/>
    </reaction>
</comment>
<evidence type="ECO:0000256" key="5">
    <source>
        <dbReference type="ARBA" id="ARBA00022650"/>
    </source>
</evidence>
<keyword evidence="15" id="KW-1185">Reference proteome</keyword>
<dbReference type="InterPro" id="IPR028939">
    <property type="entry name" value="P5C_Rdtase_cat_N"/>
</dbReference>
<dbReference type="GO" id="GO:0004735">
    <property type="term" value="F:pyrroline-5-carboxylate reductase activity"/>
    <property type="evidence" value="ECO:0007669"/>
    <property type="project" value="UniProtKB-UniRule"/>
</dbReference>
<dbReference type="InterPro" id="IPR000304">
    <property type="entry name" value="Pyrroline-COOH_reductase"/>
</dbReference>
<evidence type="ECO:0000256" key="3">
    <source>
        <dbReference type="ARBA" id="ARBA00022490"/>
    </source>
</evidence>
<keyword evidence="6 8" id="KW-0521">NADP</keyword>
<dbReference type="GO" id="GO:0005737">
    <property type="term" value="C:cytoplasm"/>
    <property type="evidence" value="ECO:0007669"/>
    <property type="project" value="UniProtKB-SubCell"/>
</dbReference>
<keyword evidence="3 8" id="KW-0963">Cytoplasm</keyword>
<proteinExistence type="inferred from homology"/>
<gene>
    <name evidence="8 14" type="primary">proC</name>
    <name evidence="14" type="ordered locus">Geob_1674</name>
</gene>
<dbReference type="Proteomes" id="UP000007721">
    <property type="component" value="Chromosome"/>
</dbReference>
<evidence type="ECO:0000256" key="9">
    <source>
        <dbReference type="NCBIfam" id="TIGR00112"/>
    </source>
</evidence>
<evidence type="ECO:0000256" key="6">
    <source>
        <dbReference type="ARBA" id="ARBA00022857"/>
    </source>
</evidence>
<comment type="pathway">
    <text evidence="8 11">Amino-acid biosynthesis; L-proline biosynthesis; L-proline from L-glutamate 5-semialdehyde: step 1/1.</text>
</comment>
<dbReference type="Gene3D" id="1.10.3730.10">
    <property type="entry name" value="ProC C-terminal domain-like"/>
    <property type="match status" value="1"/>
</dbReference>
<name>B9M651_GEODF</name>
<evidence type="ECO:0000259" key="13">
    <source>
        <dbReference type="Pfam" id="PF14748"/>
    </source>
</evidence>
<feature type="binding site" evidence="10">
    <location>
        <begin position="10"/>
        <end position="15"/>
    </location>
    <ligand>
        <name>NADP(+)</name>
        <dbReference type="ChEBI" id="CHEBI:58349"/>
    </ligand>
</feature>
<dbReference type="FunFam" id="1.10.3730.10:FF:000001">
    <property type="entry name" value="Pyrroline-5-carboxylate reductase"/>
    <property type="match status" value="1"/>
</dbReference>
<feature type="domain" description="Pyrroline-5-carboxylate reductase dimerisation" evidence="13">
    <location>
        <begin position="163"/>
        <end position="267"/>
    </location>
</feature>
<dbReference type="NCBIfam" id="TIGR00112">
    <property type="entry name" value="proC"/>
    <property type="match status" value="1"/>
</dbReference>
<organism evidence="14 15">
    <name type="scientific">Geotalea daltonii (strain DSM 22248 / JCM 15807 / FRC-32)</name>
    <name type="common">Geobacter daltonii</name>
    <dbReference type="NCBI Taxonomy" id="316067"/>
    <lineage>
        <taxon>Bacteria</taxon>
        <taxon>Pseudomonadati</taxon>
        <taxon>Thermodesulfobacteriota</taxon>
        <taxon>Desulfuromonadia</taxon>
        <taxon>Geobacterales</taxon>
        <taxon>Geobacteraceae</taxon>
        <taxon>Geotalea</taxon>
    </lineage>
</organism>
<evidence type="ECO:0000256" key="1">
    <source>
        <dbReference type="ARBA" id="ARBA00004496"/>
    </source>
</evidence>
<dbReference type="OrthoDB" id="9805754at2"/>
<feature type="domain" description="Pyrroline-5-carboxylate reductase catalytic N-terminal" evidence="12">
    <location>
        <begin position="6"/>
        <end position="100"/>
    </location>
</feature>
<keyword evidence="5 8" id="KW-0641">Proline biosynthesis</keyword>
<evidence type="ECO:0000259" key="12">
    <source>
        <dbReference type="Pfam" id="PF03807"/>
    </source>
</evidence>
<dbReference type="KEGG" id="geo:Geob_1674"/>
<feature type="binding site" evidence="10">
    <location>
        <position position="58"/>
    </location>
    <ligand>
        <name>NADPH</name>
        <dbReference type="ChEBI" id="CHEBI:57783"/>
    </ligand>
</feature>
<sequence length="270" mass="28210">MITDRKIGFIGGGNMAEALIKGLIGGGVPARELLIAEPMGARRDFLQERYEVTVTDDNCAVTGACNAILLCIKPQTCNQALQDIKGTVRQDQLFISIMAGVKTEAIENSLGGAPRVVRVMPNTPALVMEGASALCAGSHATAADLSLARHIFDMVGKSWTVEEKLLDAVTGLSGSGPAYVLTFIEALSDAGVKNGLTREAATGLAAQTVFGTAKLLLETREHPAVLRDKVTSPGGTTIAGLVAMEKEGFRNAIITAVDAATARSMELGKK</sequence>
<dbReference type="SUPFAM" id="SSF48179">
    <property type="entry name" value="6-phosphogluconate dehydrogenase C-terminal domain-like"/>
    <property type="match status" value="1"/>
</dbReference>
<dbReference type="SUPFAM" id="SSF51735">
    <property type="entry name" value="NAD(P)-binding Rossmann-fold domains"/>
    <property type="match status" value="1"/>
</dbReference>
<dbReference type="PANTHER" id="PTHR11645">
    <property type="entry name" value="PYRROLINE-5-CARBOXYLATE REDUCTASE"/>
    <property type="match status" value="1"/>
</dbReference>
<evidence type="ECO:0000313" key="14">
    <source>
        <dbReference type="EMBL" id="ACM20032.1"/>
    </source>
</evidence>
<dbReference type="eggNOG" id="COG0345">
    <property type="taxonomic scope" value="Bacteria"/>
</dbReference>
<evidence type="ECO:0000256" key="7">
    <source>
        <dbReference type="ARBA" id="ARBA00023002"/>
    </source>
</evidence>
<evidence type="ECO:0000256" key="10">
    <source>
        <dbReference type="PIRSR" id="PIRSR000193-1"/>
    </source>
</evidence>
<dbReference type="GO" id="GO:0055129">
    <property type="term" value="P:L-proline biosynthetic process"/>
    <property type="evidence" value="ECO:0007669"/>
    <property type="project" value="UniProtKB-UniRule"/>
</dbReference>